<dbReference type="Proteomes" id="UP000092445">
    <property type="component" value="Unassembled WGS sequence"/>
</dbReference>
<name>A0A1A9ZC73_GLOPL</name>
<sequence>MLQFQDTLECRGAGASIHYVEQGDKNRKGTCIRLKRPISHGITSRLPHWVYTVSLSLLSPLGSLAIAAIITTTNTSTLPPDHHHHHHHHRHDRRRHYFISWHFLLGFCCVSQRRHGLSSSLPRFLLNAITVAIAAADGNNNDDNDEDGDTAAILKRLNYIQQPRLETEMNMHNNKRGPKQKGHDKNFMFMLNFILELVTADNRQDEWIDGWLHKLDCLMASCISGG</sequence>
<proteinExistence type="predicted"/>
<accession>A0A1A9ZC73</accession>
<protein>
    <submittedName>
        <fullName evidence="1">Uncharacterized protein</fullName>
    </submittedName>
</protein>
<dbReference type="EnsemblMetazoa" id="GPAI010293-RA">
    <property type="protein sequence ID" value="GPAI010293-PA"/>
    <property type="gene ID" value="GPAI010293"/>
</dbReference>
<organism evidence="1 2">
    <name type="scientific">Glossina pallidipes</name>
    <name type="common">Tsetse fly</name>
    <dbReference type="NCBI Taxonomy" id="7398"/>
    <lineage>
        <taxon>Eukaryota</taxon>
        <taxon>Metazoa</taxon>
        <taxon>Ecdysozoa</taxon>
        <taxon>Arthropoda</taxon>
        <taxon>Hexapoda</taxon>
        <taxon>Insecta</taxon>
        <taxon>Pterygota</taxon>
        <taxon>Neoptera</taxon>
        <taxon>Endopterygota</taxon>
        <taxon>Diptera</taxon>
        <taxon>Brachycera</taxon>
        <taxon>Muscomorpha</taxon>
        <taxon>Hippoboscoidea</taxon>
        <taxon>Glossinidae</taxon>
        <taxon>Glossina</taxon>
    </lineage>
</organism>
<evidence type="ECO:0000313" key="2">
    <source>
        <dbReference type="Proteomes" id="UP000092445"/>
    </source>
</evidence>
<dbReference type="AlphaFoldDB" id="A0A1A9ZC73"/>
<keyword evidence="2" id="KW-1185">Reference proteome</keyword>
<reference evidence="1" key="2">
    <citation type="submission" date="2020-05" db="UniProtKB">
        <authorList>
            <consortium name="EnsemblMetazoa"/>
        </authorList>
    </citation>
    <scope>IDENTIFICATION</scope>
    <source>
        <strain evidence="1">IAEA</strain>
    </source>
</reference>
<reference evidence="2" key="1">
    <citation type="submission" date="2014-03" db="EMBL/GenBank/DDBJ databases">
        <authorList>
            <person name="Aksoy S."/>
            <person name="Warren W."/>
            <person name="Wilson R.K."/>
        </authorList>
    </citation>
    <scope>NUCLEOTIDE SEQUENCE [LARGE SCALE GENOMIC DNA]</scope>
    <source>
        <strain evidence="2">IAEA</strain>
    </source>
</reference>
<dbReference type="VEuPathDB" id="VectorBase:GPAI010293"/>
<evidence type="ECO:0000313" key="1">
    <source>
        <dbReference type="EnsemblMetazoa" id="GPAI010293-PA"/>
    </source>
</evidence>